<dbReference type="PROSITE" id="PS01129">
    <property type="entry name" value="PSI_RLU"/>
    <property type="match status" value="1"/>
</dbReference>
<dbReference type="PANTHER" id="PTHR21600:SF44">
    <property type="entry name" value="RIBOSOMAL LARGE SUBUNIT PSEUDOURIDINE SYNTHASE D"/>
    <property type="match status" value="1"/>
</dbReference>
<dbReference type="Pfam" id="PF00849">
    <property type="entry name" value="PseudoU_synth_2"/>
    <property type="match status" value="1"/>
</dbReference>
<keyword evidence="2" id="KW-0413">Isomerase</keyword>
<dbReference type="Gene3D" id="3.30.2350.10">
    <property type="entry name" value="Pseudouridine synthase"/>
    <property type="match status" value="1"/>
</dbReference>
<dbReference type="PANTHER" id="PTHR21600">
    <property type="entry name" value="MITOCHONDRIAL RNA PSEUDOURIDINE SYNTHASE"/>
    <property type="match status" value="1"/>
</dbReference>
<dbReference type="InterPro" id="IPR006224">
    <property type="entry name" value="PsdUridine_synth_RluA-like_CS"/>
</dbReference>
<reference evidence="4 5" key="1">
    <citation type="submission" date="2020-04" db="EMBL/GenBank/DDBJ databases">
        <title>Flammeovirgaceae bacterium KN852 isolated from deep sea.</title>
        <authorList>
            <person name="Zhang D.-C."/>
        </authorList>
    </citation>
    <scope>NUCLEOTIDE SEQUENCE [LARGE SCALE GENOMIC DNA]</scope>
    <source>
        <strain evidence="4 5">KN852</strain>
    </source>
</reference>
<sequence>MKKFDIRDSIVYEDDDLFIINKPPHISTLEDRTSNVNILTLAKEYCEGAQICHRLDKETSGALIIAKNPETYRHVSIAFEKRKVKKVYHAIVDGLHEFKDLEATAPIKILKKGIVFIDFKEGKDALTYFDTVEAYKNHTLVACRPITGRMHQIRVHLSFLKAPITSDEAYGGKPLYLSKLKKNYNIGKHEDESPLIQRVALHAYKVSFADLTGKNIKISAPYPKDFAVAVKQLSKNR</sequence>
<evidence type="ECO:0000256" key="1">
    <source>
        <dbReference type="ARBA" id="ARBA00010876"/>
    </source>
</evidence>
<comment type="caution">
    <text evidence="4">The sequence shown here is derived from an EMBL/GenBank/DDBJ whole genome shotgun (WGS) entry which is preliminary data.</text>
</comment>
<evidence type="ECO:0000256" key="2">
    <source>
        <dbReference type="ARBA" id="ARBA00023235"/>
    </source>
</evidence>
<evidence type="ECO:0000259" key="3">
    <source>
        <dbReference type="Pfam" id="PF00849"/>
    </source>
</evidence>
<dbReference type="InterPro" id="IPR050188">
    <property type="entry name" value="RluA_PseudoU_synthase"/>
</dbReference>
<dbReference type="AlphaFoldDB" id="A0A848J1J4"/>
<accession>A0A848J1J4</accession>
<evidence type="ECO:0000313" key="4">
    <source>
        <dbReference type="EMBL" id="NMM49561.1"/>
    </source>
</evidence>
<keyword evidence="5" id="KW-1185">Reference proteome</keyword>
<dbReference type="CDD" id="cd02869">
    <property type="entry name" value="PseudoU_synth_RluA_like"/>
    <property type="match status" value="1"/>
</dbReference>
<feature type="domain" description="Pseudouridine synthase RsuA/RluA-like" evidence="3">
    <location>
        <begin position="16"/>
        <end position="158"/>
    </location>
</feature>
<dbReference type="EMBL" id="JABBNU010000008">
    <property type="protein sequence ID" value="NMM49561.1"/>
    <property type="molecule type" value="Genomic_DNA"/>
</dbReference>
<dbReference type="Proteomes" id="UP000559010">
    <property type="component" value="Unassembled WGS sequence"/>
</dbReference>
<gene>
    <name evidence="4" type="ORF">HH304_14225</name>
</gene>
<dbReference type="InterPro" id="IPR020103">
    <property type="entry name" value="PsdUridine_synth_cat_dom_sf"/>
</dbReference>
<dbReference type="InterPro" id="IPR006145">
    <property type="entry name" value="PsdUridine_synth_RsuA/RluA"/>
</dbReference>
<dbReference type="SUPFAM" id="SSF55120">
    <property type="entry name" value="Pseudouridine synthase"/>
    <property type="match status" value="1"/>
</dbReference>
<dbReference type="GO" id="GO:0000455">
    <property type="term" value="P:enzyme-directed rRNA pseudouridine synthesis"/>
    <property type="evidence" value="ECO:0007669"/>
    <property type="project" value="TreeGrafter"/>
</dbReference>
<dbReference type="GO" id="GO:0003723">
    <property type="term" value="F:RNA binding"/>
    <property type="evidence" value="ECO:0007669"/>
    <property type="project" value="InterPro"/>
</dbReference>
<proteinExistence type="inferred from homology"/>
<evidence type="ECO:0000313" key="5">
    <source>
        <dbReference type="Proteomes" id="UP000559010"/>
    </source>
</evidence>
<organism evidence="4 5">
    <name type="scientific">Marinigracilibium pacificum</name>
    <dbReference type="NCBI Taxonomy" id="2729599"/>
    <lineage>
        <taxon>Bacteria</taxon>
        <taxon>Pseudomonadati</taxon>
        <taxon>Bacteroidota</taxon>
        <taxon>Cytophagia</taxon>
        <taxon>Cytophagales</taxon>
        <taxon>Flammeovirgaceae</taxon>
        <taxon>Marinigracilibium</taxon>
    </lineage>
</organism>
<name>A0A848J1J4_9BACT</name>
<dbReference type="GO" id="GO:0140098">
    <property type="term" value="F:catalytic activity, acting on RNA"/>
    <property type="evidence" value="ECO:0007669"/>
    <property type="project" value="UniProtKB-ARBA"/>
</dbReference>
<comment type="similarity">
    <text evidence="1">Belongs to the pseudouridine synthase RluA family.</text>
</comment>
<dbReference type="RefSeq" id="WP_169682779.1">
    <property type="nucleotide sequence ID" value="NZ_JABBNU010000008.1"/>
</dbReference>
<protein>
    <submittedName>
        <fullName evidence="4">RluA family pseudouridine synthase</fullName>
    </submittedName>
</protein>
<dbReference type="GO" id="GO:0009982">
    <property type="term" value="F:pseudouridine synthase activity"/>
    <property type="evidence" value="ECO:0007669"/>
    <property type="project" value="InterPro"/>
</dbReference>